<proteinExistence type="inferred from homology"/>
<keyword evidence="1 3" id="KW-0175">Coiled coil</keyword>
<dbReference type="Proteomes" id="UP000541444">
    <property type="component" value="Unassembled WGS sequence"/>
</dbReference>
<evidence type="ECO:0000313" key="6">
    <source>
        <dbReference type="Proteomes" id="UP000541444"/>
    </source>
</evidence>
<evidence type="ECO:0000256" key="2">
    <source>
        <dbReference type="ARBA" id="ARBA00038006"/>
    </source>
</evidence>
<reference evidence="5 6" key="1">
    <citation type="journal article" date="2020" name="IScience">
        <title>Genome Sequencing of the Endangered Kingdonia uniflora (Circaeasteraceae, Ranunculales) Reveals Potential Mechanisms of Evolutionary Specialization.</title>
        <authorList>
            <person name="Sun Y."/>
            <person name="Deng T."/>
            <person name="Zhang A."/>
            <person name="Moore M.J."/>
            <person name="Landis J.B."/>
            <person name="Lin N."/>
            <person name="Zhang H."/>
            <person name="Zhang X."/>
            <person name="Huang J."/>
            <person name="Zhang X."/>
            <person name="Sun H."/>
            <person name="Wang H."/>
        </authorList>
    </citation>
    <scope>NUCLEOTIDE SEQUENCE [LARGE SCALE GENOMIC DNA]</scope>
    <source>
        <strain evidence="5">TB1705</strain>
        <tissue evidence="5">Leaf</tissue>
    </source>
</reference>
<feature type="coiled-coil region" evidence="3">
    <location>
        <begin position="266"/>
        <end position="300"/>
    </location>
</feature>
<gene>
    <name evidence="5" type="ORF">GIB67_035953</name>
</gene>
<name>A0A7J7N173_9MAGN</name>
<keyword evidence="6" id="KW-1185">Reference proteome</keyword>
<dbReference type="InterPro" id="IPR051861">
    <property type="entry name" value="NET_actin-binding_domain"/>
</dbReference>
<organism evidence="5 6">
    <name type="scientific">Kingdonia uniflora</name>
    <dbReference type="NCBI Taxonomy" id="39325"/>
    <lineage>
        <taxon>Eukaryota</taxon>
        <taxon>Viridiplantae</taxon>
        <taxon>Streptophyta</taxon>
        <taxon>Embryophyta</taxon>
        <taxon>Tracheophyta</taxon>
        <taxon>Spermatophyta</taxon>
        <taxon>Magnoliopsida</taxon>
        <taxon>Ranunculales</taxon>
        <taxon>Circaeasteraceae</taxon>
        <taxon>Kingdonia</taxon>
    </lineage>
</organism>
<dbReference type="InterPro" id="IPR011684">
    <property type="entry name" value="NAB"/>
</dbReference>
<accession>A0A7J7N173</accession>
<protein>
    <recommendedName>
        <fullName evidence="4">NAB domain-containing protein</fullName>
    </recommendedName>
</protein>
<evidence type="ECO:0000259" key="4">
    <source>
        <dbReference type="PROSITE" id="PS51774"/>
    </source>
</evidence>
<dbReference type="PROSITE" id="PS51774">
    <property type="entry name" value="NAB"/>
    <property type="match status" value="1"/>
</dbReference>
<evidence type="ECO:0000256" key="1">
    <source>
        <dbReference type="ARBA" id="ARBA00023054"/>
    </source>
</evidence>
<dbReference type="EMBL" id="JACGCM010001155">
    <property type="protein sequence ID" value="KAF6160752.1"/>
    <property type="molecule type" value="Genomic_DNA"/>
</dbReference>
<dbReference type="GO" id="GO:0003779">
    <property type="term" value="F:actin binding"/>
    <property type="evidence" value="ECO:0007669"/>
    <property type="project" value="InterPro"/>
</dbReference>
<dbReference type="AlphaFoldDB" id="A0A7J7N173"/>
<feature type="domain" description="NAB" evidence="4">
    <location>
        <begin position="23"/>
        <end position="110"/>
    </location>
</feature>
<evidence type="ECO:0000313" key="5">
    <source>
        <dbReference type="EMBL" id="KAF6160752.1"/>
    </source>
</evidence>
<dbReference type="Pfam" id="PF07765">
    <property type="entry name" value="KIP1"/>
    <property type="match status" value="1"/>
</dbReference>
<dbReference type="PANTHER" id="PTHR32258:SF26">
    <property type="entry name" value="KINASE INTERACTING (KIP1-LIKE) FAMILY PROTEIN"/>
    <property type="match status" value="1"/>
</dbReference>
<evidence type="ECO:0000256" key="3">
    <source>
        <dbReference type="SAM" id="Coils"/>
    </source>
</evidence>
<dbReference type="PANTHER" id="PTHR32258">
    <property type="entry name" value="PROTEIN NETWORKED 4A"/>
    <property type="match status" value="1"/>
</dbReference>
<comment type="similarity">
    <text evidence="2">Belongs to the NET family.</text>
</comment>
<dbReference type="OrthoDB" id="1911293at2759"/>
<sequence>MVKEGGDGEDGGGSVELCASYRCSSSTNSGRPSWLQVTLAGILLSFNVTDLDVKMKTLALNLHVEDDSDSFGERAENYYLKRPQLLNLLQDLYNGYLSLADRYCQTLIKQHPPRQSSISNILFEIEDDNGTVISDSVSEAESSLSYQTPPPTVQRALAPLPPPTDSDTIIAELITKTIDYEFLIHEIQALERTNTESSRKMDLQKSLLEVLESERLILLNENSRLGYRVTTLSEENKGLASDSIMMKRKAGELARCVLKMREDHRMSLLNHKIEDLQGKIDGLEKRNQEREEEEKKRKKRDVVALEVCFEVEKLKVENQRLKEESLMMKKGGVLFEGLKVSTSKWWDRVKKMDLMFVCGPNATGSSKYSCC</sequence>
<comment type="caution">
    <text evidence="5">The sequence shown here is derived from an EMBL/GenBank/DDBJ whole genome shotgun (WGS) entry which is preliminary data.</text>
</comment>